<evidence type="ECO:0000256" key="1">
    <source>
        <dbReference type="SAM" id="Phobius"/>
    </source>
</evidence>
<dbReference type="Proteomes" id="UP001152607">
    <property type="component" value="Unassembled WGS sequence"/>
</dbReference>
<protein>
    <submittedName>
        <fullName evidence="2">Uncharacterized protein</fullName>
    </submittedName>
</protein>
<keyword evidence="1" id="KW-0472">Membrane</keyword>
<dbReference type="Gene3D" id="1.20.58.340">
    <property type="entry name" value="Magnesium transport protein CorA, transmembrane region"/>
    <property type="match status" value="1"/>
</dbReference>
<proteinExistence type="predicted"/>
<evidence type="ECO:0000313" key="2">
    <source>
        <dbReference type="EMBL" id="CAI6336831.1"/>
    </source>
</evidence>
<keyword evidence="1" id="KW-1133">Transmembrane helix</keyword>
<accession>A0A9W4XTA6</accession>
<keyword evidence="3" id="KW-1185">Reference proteome</keyword>
<name>A0A9W4XTA6_9PLEO</name>
<sequence>MDGVRAISQSIFDDAQKFNKVGPNHRFEGILVSYENAKGSTVKRNTLVGPELLPWVESSDIVADAKLQLVCVTSNSNNSLNVSHDMFSSMMRSLRVDTSVLLMICHTKDGFHFFPGDSDSMLPTWFSGTPRYAVLWTFDAKLCITKGIVIERLGGVFKGLTGVVDKFADYIHAPQVMCLSIPIYQMHLYEAKTEDALNSLRVIEKSIGFGPQKGGNQWQGGQLNTFLGHGDTSTIDETLALSRKVHEVISRIRNNDRLRQISTRMLEDILNASRTTVDGCHEPEGKQHKHYHALQKLSEAVSVLQQQINANANYLGYMKYRAENLSQVIVALLTHEDAAASIDLAAASKKDTSSMKTIAIMTMLFLPATFFAALFSVPLLQWDHQVVVHNKFWVYWAFTLPSTAAVFAIWLATTSAGNTFRAWKDTWKS</sequence>
<dbReference type="AlphaFoldDB" id="A0A9W4XTA6"/>
<dbReference type="OrthoDB" id="3693351at2759"/>
<organism evidence="2 3">
    <name type="scientific">Periconia digitata</name>
    <dbReference type="NCBI Taxonomy" id="1303443"/>
    <lineage>
        <taxon>Eukaryota</taxon>
        <taxon>Fungi</taxon>
        <taxon>Dikarya</taxon>
        <taxon>Ascomycota</taxon>
        <taxon>Pezizomycotina</taxon>
        <taxon>Dothideomycetes</taxon>
        <taxon>Pleosporomycetidae</taxon>
        <taxon>Pleosporales</taxon>
        <taxon>Massarineae</taxon>
        <taxon>Periconiaceae</taxon>
        <taxon>Periconia</taxon>
    </lineage>
</organism>
<gene>
    <name evidence="2" type="ORF">PDIGIT_LOCUS9937</name>
</gene>
<dbReference type="EMBL" id="CAOQHR010000007">
    <property type="protein sequence ID" value="CAI6336831.1"/>
    <property type="molecule type" value="Genomic_DNA"/>
</dbReference>
<evidence type="ECO:0000313" key="3">
    <source>
        <dbReference type="Proteomes" id="UP001152607"/>
    </source>
</evidence>
<reference evidence="2" key="1">
    <citation type="submission" date="2023-01" db="EMBL/GenBank/DDBJ databases">
        <authorList>
            <person name="Van Ghelder C."/>
            <person name="Rancurel C."/>
        </authorList>
    </citation>
    <scope>NUCLEOTIDE SEQUENCE</scope>
    <source>
        <strain evidence="2">CNCM I-4278</strain>
    </source>
</reference>
<feature type="transmembrane region" description="Helical" evidence="1">
    <location>
        <begin position="392"/>
        <end position="412"/>
    </location>
</feature>
<keyword evidence="1" id="KW-0812">Transmembrane</keyword>
<comment type="caution">
    <text evidence="2">The sequence shown here is derived from an EMBL/GenBank/DDBJ whole genome shotgun (WGS) entry which is preliminary data.</text>
</comment>
<feature type="transmembrane region" description="Helical" evidence="1">
    <location>
        <begin position="358"/>
        <end position="380"/>
    </location>
</feature>